<feature type="chain" id="PRO_5042950000" description="Secreted protein" evidence="2">
    <location>
        <begin position="25"/>
        <end position="151"/>
    </location>
</feature>
<reference evidence="3 4" key="1">
    <citation type="submission" date="2020-03" db="EMBL/GenBank/DDBJ databases">
        <title>Draft genome sequences of bacterial isolates from the female urobiome.</title>
        <authorList>
            <person name="Miller-Ensminger T."/>
            <person name="Wolfe A.J."/>
            <person name="Putonti C."/>
        </authorList>
    </citation>
    <scope>NUCLEOTIDE SEQUENCE [LARGE SCALE GENOMIC DNA]</scope>
    <source>
        <strain evidence="3 4">UMB8490</strain>
    </source>
</reference>
<sequence length="151" mass="15642">MKKIAAATLAATMTLSLGAVQANAATNEMRGTGDDRVCVLTLDGQKNKIEVAPAKVDEKVKDILPDNKNGLVRTSADLGQAFGSSDQELINGANNLEAIDACKKGVDYKTADMTAGKKAAIIGSTVLAVILAIAGLASPFVGPMIQQFLPR</sequence>
<feature type="transmembrane region" description="Helical" evidence="1">
    <location>
        <begin position="119"/>
        <end position="141"/>
    </location>
</feature>
<proteinExistence type="predicted"/>
<keyword evidence="2" id="KW-0732">Signal</keyword>
<evidence type="ECO:0000256" key="2">
    <source>
        <dbReference type="SAM" id="SignalP"/>
    </source>
</evidence>
<feature type="signal peptide" evidence="2">
    <location>
        <begin position="1"/>
        <end position="24"/>
    </location>
</feature>
<keyword evidence="1" id="KW-0472">Membrane</keyword>
<name>A0AAP6XL07_9CORY</name>
<dbReference type="AlphaFoldDB" id="A0AAP6XL07"/>
<keyword evidence="1" id="KW-0812">Transmembrane</keyword>
<comment type="caution">
    <text evidence="3">The sequence shown here is derived from an EMBL/GenBank/DDBJ whole genome shotgun (WGS) entry which is preliminary data.</text>
</comment>
<accession>A0AAP6XL07</accession>
<dbReference type="Proteomes" id="UP000591626">
    <property type="component" value="Unassembled WGS sequence"/>
</dbReference>
<gene>
    <name evidence="3" type="ORF">HC138_08680</name>
</gene>
<evidence type="ECO:0000313" key="3">
    <source>
        <dbReference type="EMBL" id="NJJ04420.1"/>
    </source>
</evidence>
<organism evidence="3 4">
    <name type="scientific">Corynebacterium coyleae</name>
    <dbReference type="NCBI Taxonomy" id="53374"/>
    <lineage>
        <taxon>Bacteria</taxon>
        <taxon>Bacillati</taxon>
        <taxon>Actinomycetota</taxon>
        <taxon>Actinomycetes</taxon>
        <taxon>Mycobacteriales</taxon>
        <taxon>Corynebacteriaceae</taxon>
        <taxon>Corynebacterium</taxon>
    </lineage>
</organism>
<protein>
    <recommendedName>
        <fullName evidence="5">Secreted protein</fullName>
    </recommendedName>
</protein>
<evidence type="ECO:0008006" key="5">
    <source>
        <dbReference type="Google" id="ProtNLM"/>
    </source>
</evidence>
<dbReference type="RefSeq" id="WP_070422077.1">
    <property type="nucleotide sequence ID" value="NZ_JAAUVV010000017.1"/>
</dbReference>
<keyword evidence="1" id="KW-1133">Transmembrane helix</keyword>
<dbReference type="EMBL" id="JAAUVV010000017">
    <property type="protein sequence ID" value="NJJ04420.1"/>
    <property type="molecule type" value="Genomic_DNA"/>
</dbReference>
<evidence type="ECO:0000256" key="1">
    <source>
        <dbReference type="SAM" id="Phobius"/>
    </source>
</evidence>
<evidence type="ECO:0000313" key="4">
    <source>
        <dbReference type="Proteomes" id="UP000591626"/>
    </source>
</evidence>